<dbReference type="InterPro" id="IPR021109">
    <property type="entry name" value="Peptidase_aspartic_dom_sf"/>
</dbReference>
<sequence length="160" mass="17122">MRLAFLSVVAVGVVIGLMAPRRAPAPPAAAGIAAVQPADVPVETVIKPDGNGHFFAFAQVDGETIRFVVDTGADMVALTMDDARRARVKFDPDAFDVVARGASGDVYGQRVVIDDIVLDGKRVRDVHGAVIEDLDVSLLGQSYLRKLKSVHLTGDEMRLR</sequence>
<accession>A0ABU3N6M7</accession>
<organism evidence="3">
    <name type="scientific">Sphingomonas psychrotolerans</name>
    <dbReference type="NCBI Taxonomy" id="1327635"/>
    <lineage>
        <taxon>Bacteria</taxon>
        <taxon>Pseudomonadati</taxon>
        <taxon>Pseudomonadota</taxon>
        <taxon>Alphaproteobacteria</taxon>
        <taxon>Sphingomonadales</taxon>
        <taxon>Sphingomonadaceae</taxon>
        <taxon>Sphingomonas</taxon>
    </lineage>
</organism>
<dbReference type="InterPro" id="IPR001995">
    <property type="entry name" value="Peptidase_A2_cat"/>
</dbReference>
<dbReference type="PROSITE" id="PS50175">
    <property type="entry name" value="ASP_PROT_RETROV"/>
    <property type="match status" value="1"/>
</dbReference>
<keyword evidence="3" id="KW-0645">Protease</keyword>
<feature type="domain" description="Peptidase A2" evidence="2">
    <location>
        <begin position="65"/>
        <end position="143"/>
    </location>
</feature>
<gene>
    <name evidence="3" type="ORF">MZO42_14505</name>
</gene>
<dbReference type="SUPFAM" id="SSF50630">
    <property type="entry name" value="Acid proteases"/>
    <property type="match status" value="1"/>
</dbReference>
<reference evidence="3" key="1">
    <citation type="submission" date="2022-04" db="EMBL/GenBank/DDBJ databases">
        <title>Tomato heritable bacteria conferring resistance against bacterial wilt.</title>
        <authorList>
            <person name="Yin J."/>
        </authorList>
    </citation>
    <scope>NUCLEOTIDE SEQUENCE</scope>
    <source>
        <strain evidence="3">Cra20</strain>
    </source>
</reference>
<dbReference type="EMBL" id="JALMLT010000003">
    <property type="protein sequence ID" value="MDT8759911.1"/>
    <property type="molecule type" value="Genomic_DNA"/>
</dbReference>
<keyword evidence="1 3" id="KW-0378">Hydrolase</keyword>
<proteinExistence type="predicted"/>
<evidence type="ECO:0000313" key="3">
    <source>
        <dbReference type="EMBL" id="MDT8759911.1"/>
    </source>
</evidence>
<dbReference type="InterPro" id="IPR034122">
    <property type="entry name" value="Retropepsin-like_bacterial"/>
</dbReference>
<dbReference type="Gene3D" id="2.40.70.10">
    <property type="entry name" value="Acid Proteases"/>
    <property type="match status" value="1"/>
</dbReference>
<name>A0ABU3N6M7_9SPHN</name>
<protein>
    <submittedName>
        <fullName evidence="3">TIGR02281 family clan AA aspartic protease</fullName>
        <ecNumber evidence="3">3.4.23.-</ecNumber>
    </submittedName>
</protein>
<evidence type="ECO:0000256" key="1">
    <source>
        <dbReference type="ARBA" id="ARBA00022801"/>
    </source>
</evidence>
<dbReference type="GO" id="GO:0006508">
    <property type="term" value="P:proteolysis"/>
    <property type="evidence" value="ECO:0007669"/>
    <property type="project" value="UniProtKB-KW"/>
</dbReference>
<dbReference type="Pfam" id="PF13975">
    <property type="entry name" value="gag-asp_proteas"/>
    <property type="match status" value="1"/>
</dbReference>
<dbReference type="CDD" id="cd05483">
    <property type="entry name" value="retropepsin_like_bacteria"/>
    <property type="match status" value="1"/>
</dbReference>
<evidence type="ECO:0000259" key="2">
    <source>
        <dbReference type="PROSITE" id="PS50175"/>
    </source>
</evidence>
<dbReference type="NCBIfam" id="TIGR02281">
    <property type="entry name" value="clan_AA_DTGA"/>
    <property type="match status" value="1"/>
</dbReference>
<comment type="caution">
    <text evidence="3">The sequence shown here is derived from an EMBL/GenBank/DDBJ whole genome shotgun (WGS) entry which is preliminary data.</text>
</comment>
<dbReference type="GO" id="GO:0008233">
    <property type="term" value="F:peptidase activity"/>
    <property type="evidence" value="ECO:0007669"/>
    <property type="project" value="UniProtKB-KW"/>
</dbReference>
<dbReference type="EC" id="3.4.23.-" evidence="3"/>
<dbReference type="InterPro" id="IPR011969">
    <property type="entry name" value="Clan_AA_Asp_peptidase_C"/>
</dbReference>